<dbReference type="GO" id="GO:0051536">
    <property type="term" value="F:iron-sulfur cluster binding"/>
    <property type="evidence" value="ECO:0007669"/>
    <property type="project" value="UniProtKB-KW"/>
</dbReference>
<reference evidence="12" key="1">
    <citation type="submission" date="2019-11" db="EMBL/GenBank/DDBJ databases">
        <authorList>
            <person name="Feng L."/>
        </authorList>
    </citation>
    <scope>NUCLEOTIDE SEQUENCE</scope>
    <source>
        <strain evidence="12">AundefinedLFYP135</strain>
    </source>
</reference>
<dbReference type="EC" id="2.8.1.7" evidence="3"/>
<evidence type="ECO:0000256" key="10">
    <source>
        <dbReference type="RuleBase" id="RU004504"/>
    </source>
</evidence>
<organism evidence="12">
    <name type="scientific">uncultured Anaerotruncus sp</name>
    <dbReference type="NCBI Taxonomy" id="905011"/>
    <lineage>
        <taxon>Bacteria</taxon>
        <taxon>Bacillati</taxon>
        <taxon>Bacillota</taxon>
        <taxon>Clostridia</taxon>
        <taxon>Eubacteriales</taxon>
        <taxon>Oscillospiraceae</taxon>
        <taxon>Anaerotruncus</taxon>
        <taxon>environmental samples</taxon>
    </lineage>
</organism>
<comment type="cofactor">
    <cofactor evidence="1 10">
        <name>pyridoxal 5'-phosphate</name>
        <dbReference type="ChEBI" id="CHEBI:597326"/>
    </cofactor>
</comment>
<accession>A0A6N2UDI3</accession>
<evidence type="ECO:0000256" key="7">
    <source>
        <dbReference type="ARBA" id="ARBA00023004"/>
    </source>
</evidence>
<evidence type="ECO:0000256" key="9">
    <source>
        <dbReference type="ARBA" id="ARBA00050776"/>
    </source>
</evidence>
<protein>
    <recommendedName>
        <fullName evidence="3">cysteine desulfurase</fullName>
        <ecNumber evidence="3">2.8.1.7</ecNumber>
    </recommendedName>
</protein>
<dbReference type="PANTHER" id="PTHR11601:SF34">
    <property type="entry name" value="CYSTEINE DESULFURASE"/>
    <property type="match status" value="1"/>
</dbReference>
<keyword evidence="5" id="KW-0479">Metal-binding</keyword>
<dbReference type="AlphaFoldDB" id="A0A6N2UDI3"/>
<evidence type="ECO:0000259" key="11">
    <source>
        <dbReference type="Pfam" id="PF00266"/>
    </source>
</evidence>
<dbReference type="Pfam" id="PF00266">
    <property type="entry name" value="Aminotran_5"/>
    <property type="match status" value="1"/>
</dbReference>
<keyword evidence="7" id="KW-0408">Iron</keyword>
<proteinExistence type="inferred from homology"/>
<dbReference type="Gene3D" id="3.40.640.10">
    <property type="entry name" value="Type I PLP-dependent aspartate aminotransferase-like (Major domain)"/>
    <property type="match status" value="1"/>
</dbReference>
<evidence type="ECO:0000256" key="2">
    <source>
        <dbReference type="ARBA" id="ARBA00006490"/>
    </source>
</evidence>
<feature type="domain" description="Aminotransferase class V" evidence="11">
    <location>
        <begin position="4"/>
        <end position="364"/>
    </location>
</feature>
<dbReference type="InterPro" id="IPR015421">
    <property type="entry name" value="PyrdxlP-dep_Trfase_major"/>
</dbReference>
<dbReference type="GO" id="GO:0031071">
    <property type="term" value="F:cysteine desulfurase activity"/>
    <property type="evidence" value="ECO:0007669"/>
    <property type="project" value="UniProtKB-EC"/>
</dbReference>
<evidence type="ECO:0000256" key="4">
    <source>
        <dbReference type="ARBA" id="ARBA00022679"/>
    </source>
</evidence>
<keyword evidence="8" id="KW-0411">Iron-sulfur</keyword>
<keyword evidence="4 12" id="KW-0808">Transferase</keyword>
<comment type="similarity">
    <text evidence="2">Belongs to the class-V pyridoxal-phosphate-dependent aminotransferase family. NifS/IscS subfamily.</text>
</comment>
<dbReference type="PROSITE" id="PS00595">
    <property type="entry name" value="AA_TRANSFER_CLASS_5"/>
    <property type="match status" value="1"/>
</dbReference>
<dbReference type="GO" id="GO:0046872">
    <property type="term" value="F:metal ion binding"/>
    <property type="evidence" value="ECO:0007669"/>
    <property type="project" value="UniProtKB-KW"/>
</dbReference>
<name>A0A6N2UDI3_9FIRM</name>
<dbReference type="InterPro" id="IPR015424">
    <property type="entry name" value="PyrdxlP-dep_Trfase"/>
</dbReference>
<dbReference type="EMBL" id="CACRSL010000003">
    <property type="protein sequence ID" value="VYT14892.1"/>
    <property type="molecule type" value="Genomic_DNA"/>
</dbReference>
<gene>
    <name evidence="12" type="primary">iscS</name>
    <name evidence="12" type="ORF">AULFYP135_01840</name>
</gene>
<evidence type="ECO:0000256" key="5">
    <source>
        <dbReference type="ARBA" id="ARBA00022723"/>
    </source>
</evidence>
<dbReference type="InterPro" id="IPR016454">
    <property type="entry name" value="Cysteine_dSase"/>
</dbReference>
<evidence type="ECO:0000256" key="8">
    <source>
        <dbReference type="ARBA" id="ARBA00023014"/>
    </source>
</evidence>
<dbReference type="Gene3D" id="1.10.260.50">
    <property type="match status" value="1"/>
</dbReference>
<sequence length="380" mass="41096">MREIYLDNSATTRTDPEVASYIADVMVNQYGNPSSLHRRGLMAQLEWEKGLKRIAAVLGCDPGCITITSGGTEADNLAIFGGAQAKKRRGNKIVTTAFEHAAVLAPFRQLEEQGFQAVYVKPDSRGIITLENLLEAVDKDTILVSLMAVNNEVGTILPVAEAVKGIRKKAPNALIHCDAVQAFCKIPLKPVKWDVDLMTVSGHKIHAPKGVGALYVKKGVKVLPQLWGGHQQNGLRPGTENMPLACGFGLAAEKAASHMGENLQRMEELRAHLLARAEEVGCIAINSPLEGLPYVVNLSVEGFRSEILLHFLEEKGIYVSSGSACSRGEKSHVLGAMGLSQSRIDSALRISFGTDNTIEDIDQLIDALKEAVGTLARNRR</sequence>
<evidence type="ECO:0000256" key="1">
    <source>
        <dbReference type="ARBA" id="ARBA00001933"/>
    </source>
</evidence>
<dbReference type="InterPro" id="IPR015422">
    <property type="entry name" value="PyrdxlP-dep_Trfase_small"/>
</dbReference>
<dbReference type="PANTHER" id="PTHR11601">
    <property type="entry name" value="CYSTEINE DESULFURYLASE FAMILY MEMBER"/>
    <property type="match status" value="1"/>
</dbReference>
<dbReference type="Gene3D" id="3.90.1150.10">
    <property type="entry name" value="Aspartate Aminotransferase, domain 1"/>
    <property type="match status" value="1"/>
</dbReference>
<dbReference type="InterPro" id="IPR020578">
    <property type="entry name" value="Aminotrans_V_PyrdxlP_BS"/>
</dbReference>
<dbReference type="SUPFAM" id="SSF53383">
    <property type="entry name" value="PLP-dependent transferases"/>
    <property type="match status" value="1"/>
</dbReference>
<evidence type="ECO:0000256" key="6">
    <source>
        <dbReference type="ARBA" id="ARBA00022898"/>
    </source>
</evidence>
<keyword evidence="6" id="KW-0663">Pyridoxal phosphate</keyword>
<dbReference type="PIRSF" id="PIRSF005572">
    <property type="entry name" value="NifS"/>
    <property type="match status" value="1"/>
</dbReference>
<comment type="catalytic activity">
    <reaction evidence="9">
        <text>(sulfur carrier)-H + L-cysteine = (sulfur carrier)-SH + L-alanine</text>
        <dbReference type="Rhea" id="RHEA:43892"/>
        <dbReference type="Rhea" id="RHEA-COMP:14737"/>
        <dbReference type="Rhea" id="RHEA-COMP:14739"/>
        <dbReference type="ChEBI" id="CHEBI:29917"/>
        <dbReference type="ChEBI" id="CHEBI:35235"/>
        <dbReference type="ChEBI" id="CHEBI:57972"/>
        <dbReference type="ChEBI" id="CHEBI:64428"/>
        <dbReference type="EC" id="2.8.1.7"/>
    </reaction>
</comment>
<evidence type="ECO:0000256" key="3">
    <source>
        <dbReference type="ARBA" id="ARBA00012239"/>
    </source>
</evidence>
<evidence type="ECO:0000313" key="12">
    <source>
        <dbReference type="EMBL" id="VYT14892.1"/>
    </source>
</evidence>
<dbReference type="InterPro" id="IPR000192">
    <property type="entry name" value="Aminotrans_V_dom"/>
</dbReference>